<organism evidence="2 3">
    <name type="scientific">Sporolactobacillus mangiferae</name>
    <dbReference type="NCBI Taxonomy" id="2940498"/>
    <lineage>
        <taxon>Bacteria</taxon>
        <taxon>Bacillati</taxon>
        <taxon>Bacillota</taxon>
        <taxon>Bacilli</taxon>
        <taxon>Bacillales</taxon>
        <taxon>Sporolactobacillaceae</taxon>
        <taxon>Sporolactobacillus</taxon>
    </lineage>
</organism>
<keyword evidence="1" id="KW-1133">Transmembrane helix</keyword>
<dbReference type="EMBL" id="JAMAST010000006">
    <property type="protein sequence ID" value="MCL1631775.1"/>
    <property type="molecule type" value="Genomic_DNA"/>
</dbReference>
<comment type="caution">
    <text evidence="2">The sequence shown here is derived from an EMBL/GenBank/DDBJ whole genome shotgun (WGS) entry which is preliminary data.</text>
</comment>
<feature type="transmembrane region" description="Helical" evidence="1">
    <location>
        <begin position="38"/>
        <end position="61"/>
    </location>
</feature>
<dbReference type="RefSeq" id="WP_249100422.1">
    <property type="nucleotide sequence ID" value="NZ_JAMAST010000006.1"/>
</dbReference>
<proteinExistence type="predicted"/>
<evidence type="ECO:0008006" key="4">
    <source>
        <dbReference type="Google" id="ProtNLM"/>
    </source>
</evidence>
<keyword evidence="1" id="KW-0812">Transmembrane</keyword>
<keyword evidence="3" id="KW-1185">Reference proteome</keyword>
<keyword evidence="1" id="KW-0472">Membrane</keyword>
<evidence type="ECO:0000313" key="2">
    <source>
        <dbReference type="EMBL" id="MCL1631775.1"/>
    </source>
</evidence>
<protein>
    <recommendedName>
        <fullName evidence="4">Major facilitator superfamily (MFS) profile domain-containing protein</fullName>
    </recommendedName>
</protein>
<feature type="transmembrane region" description="Helical" evidence="1">
    <location>
        <begin position="6"/>
        <end position="26"/>
    </location>
</feature>
<sequence length="71" mass="8075">MIISYLQLLLCYALIGMLMGSLLGLLPFWRAWQGRHIAVFFLFLIAWLPVIMLAFICAPLANGMRVQESDC</sequence>
<evidence type="ECO:0000256" key="1">
    <source>
        <dbReference type="SAM" id="Phobius"/>
    </source>
</evidence>
<evidence type="ECO:0000313" key="3">
    <source>
        <dbReference type="Proteomes" id="UP001203004"/>
    </source>
</evidence>
<accession>A0ABT0MA86</accession>
<reference evidence="2 3" key="1">
    <citation type="submission" date="2022-05" db="EMBL/GenBank/DDBJ databases">
        <title>Sporolactobacillus sp nov CPB3-1, isolated from tree bark (Mangifera indica L.).</title>
        <authorList>
            <person name="Phuengjayaem S."/>
            <person name="Tanasupawat S."/>
        </authorList>
    </citation>
    <scope>NUCLEOTIDE SEQUENCE [LARGE SCALE GENOMIC DNA]</scope>
    <source>
        <strain evidence="2 3">CPB3-1</strain>
    </source>
</reference>
<name>A0ABT0MA86_9BACL</name>
<dbReference type="Proteomes" id="UP001203004">
    <property type="component" value="Unassembled WGS sequence"/>
</dbReference>
<gene>
    <name evidence="2" type="ORF">M3N64_07410</name>
</gene>